<name>A0A6G0Y1R4_APHCR</name>
<keyword evidence="2" id="KW-1185">Reference proteome</keyword>
<proteinExistence type="predicted"/>
<comment type="caution">
    <text evidence="1">The sequence shown here is derived from an EMBL/GenBank/DDBJ whole genome shotgun (WGS) entry which is preliminary data.</text>
</comment>
<evidence type="ECO:0000313" key="2">
    <source>
        <dbReference type="Proteomes" id="UP000478052"/>
    </source>
</evidence>
<evidence type="ECO:0000313" key="1">
    <source>
        <dbReference type="EMBL" id="KAF0747429.1"/>
    </source>
</evidence>
<reference evidence="1 2" key="1">
    <citation type="submission" date="2019-08" db="EMBL/GenBank/DDBJ databases">
        <title>Whole genome of Aphis craccivora.</title>
        <authorList>
            <person name="Voronova N.V."/>
            <person name="Shulinski R.S."/>
            <person name="Bandarenka Y.V."/>
            <person name="Zhorov D.G."/>
            <person name="Warner D."/>
        </authorList>
    </citation>
    <scope>NUCLEOTIDE SEQUENCE [LARGE SCALE GENOMIC DNA]</scope>
    <source>
        <strain evidence="1">180601</strain>
        <tissue evidence="1">Whole Body</tissue>
    </source>
</reference>
<feature type="non-terminal residue" evidence="1">
    <location>
        <position position="1"/>
    </location>
</feature>
<feature type="non-terminal residue" evidence="1">
    <location>
        <position position="250"/>
    </location>
</feature>
<gene>
    <name evidence="1" type="ORF">FWK35_00017959</name>
</gene>
<dbReference type="OrthoDB" id="10546388at2759"/>
<protein>
    <submittedName>
        <fullName evidence="1">Uncharacterized protein</fullName>
    </submittedName>
</protein>
<dbReference type="Proteomes" id="UP000478052">
    <property type="component" value="Unassembled WGS sequence"/>
</dbReference>
<dbReference type="AlphaFoldDB" id="A0A6G0Y1R4"/>
<organism evidence="1 2">
    <name type="scientific">Aphis craccivora</name>
    <name type="common">Cowpea aphid</name>
    <dbReference type="NCBI Taxonomy" id="307492"/>
    <lineage>
        <taxon>Eukaryota</taxon>
        <taxon>Metazoa</taxon>
        <taxon>Ecdysozoa</taxon>
        <taxon>Arthropoda</taxon>
        <taxon>Hexapoda</taxon>
        <taxon>Insecta</taxon>
        <taxon>Pterygota</taxon>
        <taxon>Neoptera</taxon>
        <taxon>Paraneoptera</taxon>
        <taxon>Hemiptera</taxon>
        <taxon>Sternorrhyncha</taxon>
        <taxon>Aphidomorpha</taxon>
        <taxon>Aphidoidea</taxon>
        <taxon>Aphididae</taxon>
        <taxon>Aphidini</taxon>
        <taxon>Aphis</taxon>
        <taxon>Aphis</taxon>
    </lineage>
</organism>
<dbReference type="EMBL" id="VUJU01006851">
    <property type="protein sequence ID" value="KAF0747429.1"/>
    <property type="molecule type" value="Genomic_DNA"/>
</dbReference>
<accession>A0A6G0Y1R4</accession>
<sequence length="250" mass="28770">CLKTRINYTYNNDVLRKSKQVYNDKTLGIFESSFVFKFTICAYFLYEAVISTHYGQIPVSQIISEKQDTLTIFNWLANWIKCGLKPPNEAVCDFSMALLGAISMAFCKNSDIKSYVEQCFDILRCMRFLVTSISIEDFKLTLSALLNVMLSETDGWTEDKVKTLLETSRRFLLNKIKGIEATENANEEASGWQCNYFENDDDENTNYTPNSHINIFVNEIENVCKNKSFVGLLSSRSVNESKFKRNKSNR</sequence>